<gene>
    <name evidence="2" type="ORF">AMORRO_LOCUS2257</name>
</gene>
<evidence type="ECO:0000256" key="1">
    <source>
        <dbReference type="SAM" id="Phobius"/>
    </source>
</evidence>
<keyword evidence="3" id="KW-1185">Reference proteome</keyword>
<protein>
    <submittedName>
        <fullName evidence="2">15567_t:CDS:1</fullName>
    </submittedName>
</protein>
<keyword evidence="1" id="KW-0812">Transmembrane</keyword>
<reference evidence="2" key="1">
    <citation type="submission" date="2021-06" db="EMBL/GenBank/DDBJ databases">
        <authorList>
            <person name="Kallberg Y."/>
            <person name="Tangrot J."/>
            <person name="Rosling A."/>
        </authorList>
    </citation>
    <scope>NUCLEOTIDE SEQUENCE</scope>
    <source>
        <strain evidence="2">CL551</strain>
    </source>
</reference>
<feature type="transmembrane region" description="Helical" evidence="1">
    <location>
        <begin position="261"/>
        <end position="281"/>
    </location>
</feature>
<accession>A0A9N8Z846</accession>
<dbReference type="AlphaFoldDB" id="A0A9N8Z846"/>
<comment type="caution">
    <text evidence="2">The sequence shown here is derived from an EMBL/GenBank/DDBJ whole genome shotgun (WGS) entry which is preliminary data.</text>
</comment>
<name>A0A9N8Z846_9GLOM</name>
<keyword evidence="1" id="KW-1133">Transmembrane helix</keyword>
<proteinExistence type="predicted"/>
<dbReference type="Proteomes" id="UP000789342">
    <property type="component" value="Unassembled WGS sequence"/>
</dbReference>
<evidence type="ECO:0000313" key="2">
    <source>
        <dbReference type="EMBL" id="CAG8479920.1"/>
    </source>
</evidence>
<organism evidence="2 3">
    <name type="scientific">Acaulospora morrowiae</name>
    <dbReference type="NCBI Taxonomy" id="94023"/>
    <lineage>
        <taxon>Eukaryota</taxon>
        <taxon>Fungi</taxon>
        <taxon>Fungi incertae sedis</taxon>
        <taxon>Mucoromycota</taxon>
        <taxon>Glomeromycotina</taxon>
        <taxon>Glomeromycetes</taxon>
        <taxon>Diversisporales</taxon>
        <taxon>Acaulosporaceae</taxon>
        <taxon>Acaulospora</taxon>
    </lineage>
</organism>
<sequence>MELIIEITVKQTRINGENERIKNSSDPNIHYVLDATNSSFLSEDDYYYIISYGSPISINNITCYKKFVNYTNYKSYVNGSYSIQGDFSRLPLCNEFVENDQRTRRWNFTCKDCTNVTSYLDYSLNSHKYAHNNIDQIILNITSDFQSSPNNSFTDYFGIIFNNVNIKNQKVDVDINMAPIPRGHWVSLEFSMTVRCHYSSRLYGSLGFNNYLQYAYIDVNIKDLTPILGSSYTLLTLKPKDHIITYIKEEYQNFGNPVTRMISGIGGLYAALAAILIFFFGSPRHSPWWGLLPNLSMLAAISSKL</sequence>
<dbReference type="OrthoDB" id="2423796at2759"/>
<keyword evidence="1" id="KW-0472">Membrane</keyword>
<dbReference type="EMBL" id="CAJVPV010000932">
    <property type="protein sequence ID" value="CAG8479920.1"/>
    <property type="molecule type" value="Genomic_DNA"/>
</dbReference>
<evidence type="ECO:0000313" key="3">
    <source>
        <dbReference type="Proteomes" id="UP000789342"/>
    </source>
</evidence>